<organism evidence="1 2">
    <name type="scientific">Syntrophomonas wolfei</name>
    <dbReference type="NCBI Taxonomy" id="863"/>
    <lineage>
        <taxon>Bacteria</taxon>
        <taxon>Bacillati</taxon>
        <taxon>Bacillota</taxon>
        <taxon>Clostridia</taxon>
        <taxon>Eubacteriales</taxon>
        <taxon>Syntrophomonadaceae</taxon>
        <taxon>Syntrophomonas</taxon>
    </lineage>
</organism>
<dbReference type="AlphaFoldDB" id="A0A354Z1P0"/>
<protein>
    <recommendedName>
        <fullName evidence="3">TolC family protein</fullName>
    </recommendedName>
</protein>
<dbReference type="EMBL" id="DNZF01000229">
    <property type="protein sequence ID" value="HBK54377.1"/>
    <property type="molecule type" value="Genomic_DNA"/>
</dbReference>
<evidence type="ECO:0000313" key="1">
    <source>
        <dbReference type="EMBL" id="HBK54377.1"/>
    </source>
</evidence>
<sequence length="228" mass="25191">LIPNQSPTQLVLAAEAQYAGAQAAVAAAQNGRDNAYNSFNQHIGLWITERPQLSDSIKFEPLEVSDLEHEVSRVLERSPVIWQADEMVNMKNFLKDITIYSSGQYRPGEARRIEVEQAELDAASAKKLVAMATRTLYYQTRNLEEAYAGSLEAIKMAEENLRVKRLMLEVGMATEAEVKAEEKKLDSARYTALEMAATHSYMKLAFSKPWAADLSSAGSSPASSAAEE</sequence>
<dbReference type="GO" id="GO:0015562">
    <property type="term" value="F:efflux transmembrane transporter activity"/>
    <property type="evidence" value="ECO:0007669"/>
    <property type="project" value="InterPro"/>
</dbReference>
<dbReference type="SUPFAM" id="SSF56954">
    <property type="entry name" value="Outer membrane efflux proteins (OEP)"/>
    <property type="match status" value="2"/>
</dbReference>
<dbReference type="Proteomes" id="UP000263273">
    <property type="component" value="Unassembled WGS sequence"/>
</dbReference>
<proteinExistence type="predicted"/>
<gene>
    <name evidence="1" type="ORF">DDZ44_10610</name>
</gene>
<evidence type="ECO:0008006" key="3">
    <source>
        <dbReference type="Google" id="ProtNLM"/>
    </source>
</evidence>
<dbReference type="STRING" id="378794.GCA_001570625_00229"/>
<reference evidence="1 2" key="1">
    <citation type="journal article" date="2018" name="Nat. Biotechnol.">
        <title>A standardized bacterial taxonomy based on genome phylogeny substantially revises the tree of life.</title>
        <authorList>
            <person name="Parks D.H."/>
            <person name="Chuvochina M."/>
            <person name="Waite D.W."/>
            <person name="Rinke C."/>
            <person name="Skarshewski A."/>
            <person name="Chaumeil P.A."/>
            <person name="Hugenholtz P."/>
        </authorList>
    </citation>
    <scope>NUCLEOTIDE SEQUENCE [LARGE SCALE GENOMIC DNA]</scope>
    <source>
        <strain evidence="1">UBA10948</strain>
    </source>
</reference>
<dbReference type="Gene3D" id="1.20.1600.10">
    <property type="entry name" value="Outer membrane efflux proteins (OEP)"/>
    <property type="match status" value="2"/>
</dbReference>
<feature type="non-terminal residue" evidence="1">
    <location>
        <position position="1"/>
    </location>
</feature>
<accession>A0A354Z1P0</accession>
<evidence type="ECO:0000313" key="2">
    <source>
        <dbReference type="Proteomes" id="UP000263273"/>
    </source>
</evidence>
<comment type="caution">
    <text evidence="1">The sequence shown here is derived from an EMBL/GenBank/DDBJ whole genome shotgun (WGS) entry which is preliminary data.</text>
</comment>
<name>A0A354Z1P0_9FIRM</name>